<dbReference type="AlphaFoldDB" id="A0A0V1BJ35"/>
<evidence type="ECO:0000313" key="1">
    <source>
        <dbReference type="EMBL" id="KRY36563.1"/>
    </source>
</evidence>
<comment type="caution">
    <text evidence="1">The sequence shown here is derived from an EMBL/GenBank/DDBJ whole genome shotgun (WGS) entry which is preliminary data.</text>
</comment>
<accession>A0A0V1BJ35</accession>
<proteinExistence type="predicted"/>
<protein>
    <submittedName>
        <fullName evidence="1">Uncharacterized protein</fullName>
    </submittedName>
</protein>
<reference evidence="1 2" key="1">
    <citation type="submission" date="2015-01" db="EMBL/GenBank/DDBJ databases">
        <title>Evolution of Trichinella species and genotypes.</title>
        <authorList>
            <person name="Korhonen P.K."/>
            <person name="Edoardo P."/>
            <person name="Giuseppe L.R."/>
            <person name="Gasser R.B."/>
        </authorList>
    </citation>
    <scope>NUCLEOTIDE SEQUENCE [LARGE SCALE GENOMIC DNA]</scope>
    <source>
        <strain evidence="1">ISS3</strain>
    </source>
</reference>
<gene>
    <name evidence="1" type="ORF">T01_12758</name>
</gene>
<dbReference type="EMBL" id="JYDH01000041">
    <property type="protein sequence ID" value="KRY36563.1"/>
    <property type="molecule type" value="Genomic_DNA"/>
</dbReference>
<keyword evidence="2" id="KW-1185">Reference proteome</keyword>
<dbReference type="Proteomes" id="UP000054776">
    <property type="component" value="Unassembled WGS sequence"/>
</dbReference>
<organism evidence="1 2">
    <name type="scientific">Trichinella spiralis</name>
    <name type="common">Trichina worm</name>
    <dbReference type="NCBI Taxonomy" id="6334"/>
    <lineage>
        <taxon>Eukaryota</taxon>
        <taxon>Metazoa</taxon>
        <taxon>Ecdysozoa</taxon>
        <taxon>Nematoda</taxon>
        <taxon>Enoplea</taxon>
        <taxon>Dorylaimia</taxon>
        <taxon>Trichinellida</taxon>
        <taxon>Trichinellidae</taxon>
        <taxon>Trichinella</taxon>
    </lineage>
</organism>
<evidence type="ECO:0000313" key="2">
    <source>
        <dbReference type="Proteomes" id="UP000054776"/>
    </source>
</evidence>
<sequence length="63" mass="7452">MTDLQSFTQILKCHEAKAHSTKKAERNANKYRVLLTKQCYSKLDTKLDEDRLLVDEDRFTCKM</sequence>
<dbReference type="InParanoid" id="A0A0V1BJ35"/>
<name>A0A0V1BJ35_TRISP</name>